<evidence type="ECO:0000313" key="3">
    <source>
        <dbReference type="Proteomes" id="UP001597114"/>
    </source>
</evidence>
<dbReference type="EMBL" id="JBHUCO010000006">
    <property type="protein sequence ID" value="MFD1517100.1"/>
    <property type="molecule type" value="Genomic_DNA"/>
</dbReference>
<proteinExistence type="predicted"/>
<accession>A0ABW4ESX2</accession>
<evidence type="ECO:0000256" key="1">
    <source>
        <dbReference type="SAM" id="MobiDB-lite"/>
    </source>
</evidence>
<evidence type="ECO:0000313" key="2">
    <source>
        <dbReference type="EMBL" id="MFD1517100.1"/>
    </source>
</evidence>
<gene>
    <name evidence="2" type="ORF">ACFSJD_06370</name>
</gene>
<protein>
    <submittedName>
        <fullName evidence="2">Uncharacterized protein</fullName>
    </submittedName>
</protein>
<keyword evidence="3" id="KW-1185">Reference proteome</keyword>
<organism evidence="2 3">
    <name type="scientific">Pseudonocardia yunnanensis</name>
    <dbReference type="NCBI Taxonomy" id="58107"/>
    <lineage>
        <taxon>Bacteria</taxon>
        <taxon>Bacillati</taxon>
        <taxon>Actinomycetota</taxon>
        <taxon>Actinomycetes</taxon>
        <taxon>Pseudonocardiales</taxon>
        <taxon>Pseudonocardiaceae</taxon>
        <taxon>Pseudonocardia</taxon>
    </lineage>
</organism>
<dbReference type="Proteomes" id="UP001597114">
    <property type="component" value="Unassembled WGS sequence"/>
</dbReference>
<reference evidence="3" key="1">
    <citation type="journal article" date="2019" name="Int. J. Syst. Evol. Microbiol.">
        <title>The Global Catalogue of Microorganisms (GCM) 10K type strain sequencing project: providing services to taxonomists for standard genome sequencing and annotation.</title>
        <authorList>
            <consortium name="The Broad Institute Genomics Platform"/>
            <consortium name="The Broad Institute Genome Sequencing Center for Infectious Disease"/>
            <person name="Wu L."/>
            <person name="Ma J."/>
        </authorList>
    </citation>
    <scope>NUCLEOTIDE SEQUENCE [LARGE SCALE GENOMIC DNA]</scope>
    <source>
        <strain evidence="3">CCM 7043</strain>
    </source>
</reference>
<comment type="caution">
    <text evidence="2">The sequence shown here is derived from an EMBL/GenBank/DDBJ whole genome shotgun (WGS) entry which is preliminary data.</text>
</comment>
<feature type="region of interest" description="Disordered" evidence="1">
    <location>
        <begin position="1"/>
        <end position="49"/>
    </location>
</feature>
<feature type="compositionally biased region" description="Basic and acidic residues" evidence="1">
    <location>
        <begin position="1"/>
        <end position="15"/>
    </location>
</feature>
<sequence>MAVYRTQDRKNDHSENGNTKVSQRGKANRSKDRSNNRTTTINILGVGSH</sequence>
<name>A0ABW4ESX2_9PSEU</name>
<dbReference type="RefSeq" id="WP_344729282.1">
    <property type="nucleotide sequence ID" value="NZ_BAAAUS010000059.1"/>
</dbReference>